<comment type="caution">
    <text evidence="2">The sequence shown here is derived from an EMBL/GenBank/DDBJ whole genome shotgun (WGS) entry which is preliminary data.</text>
</comment>
<dbReference type="Proteomes" id="UP001648503">
    <property type="component" value="Unassembled WGS sequence"/>
</dbReference>
<accession>A0ABQ8FIB8</accession>
<sequence length="589" mass="62729">MGSTNTLSCHIPFTATTSSASNIPTTSTTSTIAASSTDTITAMSLPPHTPPHTPPMQTLAQSWSPLSSVYTTPVWPGSNQKLLNSKIVSDAQTLQQQPLQQQQQPQTKYQYLLCEPQPSQSAGSLSSITTTTHKPVRPLATLATPRLSLVPVGDASVVHSHVTNSCESLLLDLFTDPSVSASAFVLLQEQQLEGGCYCSIQQPPELESSLLQLLSPTSVRAGWTASHVQMLLRQQQQRCSLWQTAQTCGGGVWAIHLQQDPHQSSLPLTPTMSSSSSGATASSAIGLVALFPIPETAACSHVPTPSSVWAGIQSDTTTYAAPPPPPSSSTSPHNPLLLSTACQPPITASTTAHTACYSHPPSIAYDELFLDVLILPSYRSRGYATEAAKRVLMEHFAPSTFTASPVSHYTNPPLTVTPILPLSASSASIDSHSDIPSQVLFPSLPPLPLPAPHMVSFPVALVSPPPPPPPPPPILFCMPAKRIVVAAPVMSSVSRNSLLQRRDLSRTATVSSPTTCPTPISPSIYTMDAMTLECTPPIITPTTAAATRVAEKLGMVPTRPRLVHPTNPDIHYDCHEINQQDFVDLWVQT</sequence>
<dbReference type="EMBL" id="JAFCIX010000102">
    <property type="protein sequence ID" value="KAH6598708.1"/>
    <property type="molecule type" value="Genomic_DNA"/>
</dbReference>
<gene>
    <name evidence="2" type="ORF">BASA50_003742</name>
</gene>
<evidence type="ECO:0000256" key="1">
    <source>
        <dbReference type="SAM" id="MobiDB-lite"/>
    </source>
</evidence>
<protein>
    <recommendedName>
        <fullName evidence="4">N-acetyltransferase domain-containing protein</fullName>
    </recommendedName>
</protein>
<evidence type="ECO:0000313" key="3">
    <source>
        <dbReference type="Proteomes" id="UP001648503"/>
    </source>
</evidence>
<name>A0ABQ8FIB8_9FUNG</name>
<evidence type="ECO:0008006" key="4">
    <source>
        <dbReference type="Google" id="ProtNLM"/>
    </source>
</evidence>
<proteinExistence type="predicted"/>
<organism evidence="2 3">
    <name type="scientific">Batrachochytrium salamandrivorans</name>
    <dbReference type="NCBI Taxonomy" id="1357716"/>
    <lineage>
        <taxon>Eukaryota</taxon>
        <taxon>Fungi</taxon>
        <taxon>Fungi incertae sedis</taxon>
        <taxon>Chytridiomycota</taxon>
        <taxon>Chytridiomycota incertae sedis</taxon>
        <taxon>Chytridiomycetes</taxon>
        <taxon>Rhizophydiales</taxon>
        <taxon>Rhizophydiales incertae sedis</taxon>
        <taxon>Batrachochytrium</taxon>
    </lineage>
</organism>
<reference evidence="2 3" key="1">
    <citation type="submission" date="2021-02" db="EMBL/GenBank/DDBJ databases">
        <title>Variation within the Batrachochytrium salamandrivorans European outbreak.</title>
        <authorList>
            <person name="Kelly M."/>
            <person name="Pasmans F."/>
            <person name="Shea T.P."/>
            <person name="Munoz J.F."/>
            <person name="Carranza S."/>
            <person name="Cuomo C.A."/>
            <person name="Martel A."/>
        </authorList>
    </citation>
    <scope>NUCLEOTIDE SEQUENCE [LARGE SCALE GENOMIC DNA]</scope>
    <source>
        <strain evidence="2 3">AMFP18/2</strain>
    </source>
</reference>
<evidence type="ECO:0000313" key="2">
    <source>
        <dbReference type="EMBL" id="KAH6598708.1"/>
    </source>
</evidence>
<keyword evidence="3" id="KW-1185">Reference proteome</keyword>
<feature type="region of interest" description="Disordered" evidence="1">
    <location>
        <begin position="315"/>
        <end position="336"/>
    </location>
</feature>